<comment type="caution">
    <text evidence="1">The sequence shown here is derived from an EMBL/GenBank/DDBJ whole genome shotgun (WGS) entry which is preliminary data.</text>
</comment>
<sequence>MRGEVRTVFAAELMIRTRVGAANPVGLRVGRMSDRHTLLLMRHAKSQYPPGVADHERPLAPRGRREAGLAGDWLRGNAPTVDEVLCSTAIRTRETLARSGIDAPVHYSQRLYGAVPGTLIGEINRIGEDVATLLVVGHEPTMSEVALGLAGATGTDAAAAERLSAKFPTSAIAVLQVGGRWEELELGGAALITFHVPR</sequence>
<dbReference type="SMART" id="SM00855">
    <property type="entry name" value="PGAM"/>
    <property type="match status" value="1"/>
</dbReference>
<organism evidence="1 2">
    <name type="scientific">Mycobacterium marinum</name>
    <dbReference type="NCBI Taxonomy" id="1781"/>
    <lineage>
        <taxon>Bacteria</taxon>
        <taxon>Bacillati</taxon>
        <taxon>Actinomycetota</taxon>
        <taxon>Actinomycetes</taxon>
        <taxon>Mycobacteriales</taxon>
        <taxon>Mycobacteriaceae</taxon>
        <taxon>Mycobacterium</taxon>
        <taxon>Mycobacterium ulcerans group</taxon>
    </lineage>
</organism>
<proteinExistence type="predicted"/>
<reference evidence="1 2" key="1">
    <citation type="journal article" date="2018" name="Sci. Rep.">
        <title>Extensive genomic diversity among Mycobacterium marinum strains revealed by whole genome sequencing.</title>
        <authorList>
            <person name="Das S."/>
            <person name="Pettersson B.M."/>
            <person name="Behra P.R."/>
            <person name="Mallick A."/>
            <person name="Cheramie M."/>
            <person name="Ramesh M."/>
            <person name="Shirreff L."/>
            <person name="DuCote T."/>
            <person name="Dasgupta S."/>
            <person name="Ennis D.G."/>
            <person name="Kirsebom L.A."/>
        </authorList>
    </citation>
    <scope>NUCLEOTIDE SEQUENCE [LARGE SCALE GENOMIC DNA]</scope>
    <source>
        <strain evidence="1 2">Davis1</strain>
    </source>
</reference>
<evidence type="ECO:0000313" key="2">
    <source>
        <dbReference type="Proteomes" id="UP000257451"/>
    </source>
</evidence>
<dbReference type="Gene3D" id="3.40.50.1240">
    <property type="entry name" value="Phosphoglycerate mutase-like"/>
    <property type="match status" value="1"/>
</dbReference>
<evidence type="ECO:0000313" key="1">
    <source>
        <dbReference type="EMBL" id="RFZ35522.1"/>
    </source>
</evidence>
<dbReference type="InterPro" id="IPR013078">
    <property type="entry name" value="His_Pase_superF_clade-1"/>
</dbReference>
<protein>
    <submittedName>
        <fullName evidence="1">Phosphohistidine phosphatase</fullName>
    </submittedName>
</protein>
<dbReference type="PANTHER" id="PTHR47623">
    <property type="entry name" value="OS09G0287300 PROTEIN"/>
    <property type="match status" value="1"/>
</dbReference>
<dbReference type="Pfam" id="PF00300">
    <property type="entry name" value="His_Phos_1"/>
    <property type="match status" value="1"/>
</dbReference>
<gene>
    <name evidence="1" type="ORF">DAVIS_04377</name>
</gene>
<dbReference type="CDD" id="cd07067">
    <property type="entry name" value="HP_PGM_like"/>
    <property type="match status" value="1"/>
</dbReference>
<accession>A0A2Z5YJK3</accession>
<dbReference type="InterPro" id="IPR029033">
    <property type="entry name" value="His_PPase_superfam"/>
</dbReference>
<dbReference type="Proteomes" id="UP000257451">
    <property type="component" value="Unassembled WGS sequence"/>
</dbReference>
<name>A0A2Z5YJK3_MYCMR</name>
<dbReference type="AlphaFoldDB" id="A0A2Z5YJK3"/>
<dbReference type="SUPFAM" id="SSF53254">
    <property type="entry name" value="Phosphoglycerate mutase-like"/>
    <property type="match status" value="1"/>
</dbReference>
<dbReference type="EMBL" id="PEDF01000167">
    <property type="protein sequence ID" value="RFZ35522.1"/>
    <property type="molecule type" value="Genomic_DNA"/>
</dbReference>
<dbReference type="PANTHER" id="PTHR47623:SF1">
    <property type="entry name" value="OS09G0287300 PROTEIN"/>
    <property type="match status" value="1"/>
</dbReference>